<dbReference type="GO" id="GO:0030246">
    <property type="term" value="F:carbohydrate binding"/>
    <property type="evidence" value="ECO:0007669"/>
    <property type="project" value="UniProtKB-KW"/>
</dbReference>
<feature type="domain" description="C-type lectin" evidence="4">
    <location>
        <begin position="45"/>
        <end position="164"/>
    </location>
</feature>
<evidence type="ECO:0000313" key="5">
    <source>
        <dbReference type="Ensembl" id="ENSMMDP00005017546.1"/>
    </source>
</evidence>
<evidence type="ECO:0000256" key="3">
    <source>
        <dbReference type="SAM" id="SignalP"/>
    </source>
</evidence>
<dbReference type="SMART" id="SM00034">
    <property type="entry name" value="CLECT"/>
    <property type="match status" value="1"/>
</dbReference>
<evidence type="ECO:0000256" key="1">
    <source>
        <dbReference type="ARBA" id="ARBA00022734"/>
    </source>
</evidence>
<dbReference type="CDD" id="cd03590">
    <property type="entry name" value="CLECT_DC-SIGN_like"/>
    <property type="match status" value="1"/>
</dbReference>
<evidence type="ECO:0000259" key="4">
    <source>
        <dbReference type="PROSITE" id="PS50041"/>
    </source>
</evidence>
<dbReference type="PANTHER" id="PTHR22803">
    <property type="entry name" value="MANNOSE, PHOSPHOLIPASE, LECTIN RECEPTOR RELATED"/>
    <property type="match status" value="1"/>
</dbReference>
<dbReference type="InterPro" id="IPR033989">
    <property type="entry name" value="CD209-like_CTLD"/>
</dbReference>
<sequence length="171" mass="19887">MSLSLLHGRRLLSSGLALLLVQLLLLQYLTCTMAEGCCPLDWLYFSSSCYFFSKTALSWDNARDWCSDRNGHLVIMHTEEEWEFVTRHSMPTFYWIGLTDERTGKWEWVNQTPYVMNSRHWKPGQPDSWTGHGMGHGDEDCAHLHSDGRLNDLHCDSRMRFVCQSHSQRSS</sequence>
<feature type="chain" id="PRO_5046214312" description="C-type lectin domain-containing protein" evidence="3">
    <location>
        <begin position="35"/>
        <end position="171"/>
    </location>
</feature>
<protein>
    <recommendedName>
        <fullName evidence="4">C-type lectin domain-containing protein</fullName>
    </recommendedName>
</protein>
<keyword evidence="3" id="KW-0732">Signal</keyword>
<dbReference type="InterPro" id="IPR001304">
    <property type="entry name" value="C-type_lectin-like"/>
</dbReference>
<proteinExistence type="predicted"/>
<evidence type="ECO:0000256" key="2">
    <source>
        <dbReference type="ARBA" id="ARBA00023157"/>
    </source>
</evidence>
<dbReference type="InterPro" id="IPR050111">
    <property type="entry name" value="C-type_lectin/snaclec_domain"/>
</dbReference>
<dbReference type="InterPro" id="IPR016187">
    <property type="entry name" value="CTDL_fold"/>
</dbReference>
<keyword evidence="2" id="KW-1015">Disulfide bond</keyword>
<dbReference type="GeneTree" id="ENSGT00940000165297"/>
<name>A0A667Y899_9TELE</name>
<dbReference type="InterPro" id="IPR018378">
    <property type="entry name" value="C-type_lectin_CS"/>
</dbReference>
<dbReference type="Gene3D" id="3.10.100.10">
    <property type="entry name" value="Mannose-Binding Protein A, subunit A"/>
    <property type="match status" value="1"/>
</dbReference>
<evidence type="ECO:0000313" key="6">
    <source>
        <dbReference type="Proteomes" id="UP000472263"/>
    </source>
</evidence>
<feature type="signal peptide" evidence="3">
    <location>
        <begin position="1"/>
        <end position="34"/>
    </location>
</feature>
<dbReference type="AlphaFoldDB" id="A0A667Y899"/>
<organism evidence="5 6">
    <name type="scientific">Myripristis murdjan</name>
    <name type="common">pinecone soldierfish</name>
    <dbReference type="NCBI Taxonomy" id="586833"/>
    <lineage>
        <taxon>Eukaryota</taxon>
        <taxon>Metazoa</taxon>
        <taxon>Chordata</taxon>
        <taxon>Craniata</taxon>
        <taxon>Vertebrata</taxon>
        <taxon>Euteleostomi</taxon>
        <taxon>Actinopterygii</taxon>
        <taxon>Neopterygii</taxon>
        <taxon>Teleostei</taxon>
        <taxon>Neoteleostei</taxon>
        <taxon>Acanthomorphata</taxon>
        <taxon>Holocentriformes</taxon>
        <taxon>Holocentridae</taxon>
        <taxon>Myripristis</taxon>
    </lineage>
</organism>
<keyword evidence="6" id="KW-1185">Reference proteome</keyword>
<accession>A0A667Y899</accession>
<dbReference type="PROSITE" id="PS00615">
    <property type="entry name" value="C_TYPE_LECTIN_1"/>
    <property type="match status" value="1"/>
</dbReference>
<reference evidence="5" key="2">
    <citation type="submission" date="2025-09" db="UniProtKB">
        <authorList>
            <consortium name="Ensembl"/>
        </authorList>
    </citation>
    <scope>IDENTIFICATION</scope>
</reference>
<dbReference type="InterPro" id="IPR016186">
    <property type="entry name" value="C-type_lectin-like/link_sf"/>
</dbReference>
<keyword evidence="1" id="KW-0430">Lectin</keyword>
<dbReference type="PROSITE" id="PS50041">
    <property type="entry name" value="C_TYPE_LECTIN_2"/>
    <property type="match status" value="1"/>
</dbReference>
<reference evidence="5" key="1">
    <citation type="submission" date="2025-08" db="UniProtKB">
        <authorList>
            <consortium name="Ensembl"/>
        </authorList>
    </citation>
    <scope>IDENTIFICATION</scope>
</reference>
<dbReference type="InParanoid" id="A0A667Y899"/>
<dbReference type="Ensembl" id="ENSMMDT00005017983.1">
    <property type="protein sequence ID" value="ENSMMDP00005017546.1"/>
    <property type="gene ID" value="ENSMMDG00005008807.1"/>
</dbReference>
<dbReference type="SUPFAM" id="SSF56436">
    <property type="entry name" value="C-type lectin-like"/>
    <property type="match status" value="1"/>
</dbReference>
<dbReference type="Proteomes" id="UP000472263">
    <property type="component" value="Unassembled WGS sequence"/>
</dbReference>
<dbReference type="Pfam" id="PF00059">
    <property type="entry name" value="Lectin_C"/>
    <property type="match status" value="1"/>
</dbReference>